<feature type="region of interest" description="Disordered" evidence="1">
    <location>
        <begin position="118"/>
        <end position="178"/>
    </location>
</feature>
<comment type="caution">
    <text evidence="2">The sequence shown here is derived from an EMBL/GenBank/DDBJ whole genome shotgun (WGS) entry which is preliminary data.</text>
</comment>
<evidence type="ECO:0000256" key="1">
    <source>
        <dbReference type="SAM" id="MobiDB-lite"/>
    </source>
</evidence>
<protein>
    <submittedName>
        <fullName evidence="2">Uncharacterized protein</fullName>
    </submittedName>
</protein>
<feature type="compositionally biased region" description="Pro residues" evidence="1">
    <location>
        <begin position="82"/>
        <end position="96"/>
    </location>
</feature>
<dbReference type="Proteomes" id="UP000784294">
    <property type="component" value="Unassembled WGS sequence"/>
</dbReference>
<dbReference type="EMBL" id="CAAALY010006678">
    <property type="protein sequence ID" value="VEL09575.1"/>
    <property type="molecule type" value="Genomic_DNA"/>
</dbReference>
<evidence type="ECO:0000313" key="2">
    <source>
        <dbReference type="EMBL" id="VEL09575.1"/>
    </source>
</evidence>
<accession>A0A3S5FC12</accession>
<name>A0A3S5FC12_9PLAT</name>
<feature type="compositionally biased region" description="Low complexity" evidence="1">
    <location>
        <begin position="166"/>
        <end position="178"/>
    </location>
</feature>
<dbReference type="AlphaFoldDB" id="A0A3S5FC12"/>
<proteinExistence type="predicted"/>
<keyword evidence="3" id="KW-1185">Reference proteome</keyword>
<organism evidence="2 3">
    <name type="scientific">Protopolystoma xenopodis</name>
    <dbReference type="NCBI Taxonomy" id="117903"/>
    <lineage>
        <taxon>Eukaryota</taxon>
        <taxon>Metazoa</taxon>
        <taxon>Spiralia</taxon>
        <taxon>Lophotrochozoa</taxon>
        <taxon>Platyhelminthes</taxon>
        <taxon>Monogenea</taxon>
        <taxon>Polyopisthocotylea</taxon>
        <taxon>Polystomatidea</taxon>
        <taxon>Polystomatidae</taxon>
        <taxon>Protopolystoma</taxon>
    </lineage>
</organism>
<sequence>MSKQKEAAPLQPILLPRVGDFYSHRAHAIPATHGTCRGRFPTDPVDRDGYSQMPGVRAGSPKKPPGWPDDPKLETAVAPLLNRPPPAPSPPAPPTPELTAAAAAAAVATAWSVRLDSWNQASRRRYGGRKTASQISRRSALAPAPSVRPPIKSFVGPRSKSQTVTSSVREAASEAARS</sequence>
<reference evidence="2" key="1">
    <citation type="submission" date="2018-11" db="EMBL/GenBank/DDBJ databases">
        <authorList>
            <consortium name="Pathogen Informatics"/>
        </authorList>
    </citation>
    <scope>NUCLEOTIDE SEQUENCE</scope>
</reference>
<feature type="region of interest" description="Disordered" evidence="1">
    <location>
        <begin position="29"/>
        <end position="101"/>
    </location>
</feature>
<evidence type="ECO:0000313" key="3">
    <source>
        <dbReference type="Proteomes" id="UP000784294"/>
    </source>
</evidence>
<gene>
    <name evidence="2" type="ORF">PXEA_LOCUS3015</name>
</gene>